<keyword evidence="3" id="KW-1185">Reference proteome</keyword>
<evidence type="ECO:0000256" key="1">
    <source>
        <dbReference type="SAM" id="MobiDB-lite"/>
    </source>
</evidence>
<feature type="region of interest" description="Disordered" evidence="1">
    <location>
        <begin position="342"/>
        <end position="369"/>
    </location>
</feature>
<proteinExistence type="predicted"/>
<comment type="caution">
    <text evidence="2">The sequence shown here is derived from an EMBL/GenBank/DDBJ whole genome shotgun (WGS) entry which is preliminary data.</text>
</comment>
<evidence type="ECO:0000313" key="2">
    <source>
        <dbReference type="EMBL" id="CAB9503348.1"/>
    </source>
</evidence>
<gene>
    <name evidence="2" type="ORF">SEMRO_163_G073120.1</name>
</gene>
<dbReference type="OrthoDB" id="56073at2759"/>
<dbReference type="AlphaFoldDB" id="A0A9N8H672"/>
<evidence type="ECO:0000313" key="3">
    <source>
        <dbReference type="Proteomes" id="UP001153069"/>
    </source>
</evidence>
<feature type="region of interest" description="Disordered" evidence="1">
    <location>
        <begin position="398"/>
        <end position="425"/>
    </location>
</feature>
<name>A0A9N8H672_9STRA</name>
<accession>A0A9N8H672</accession>
<dbReference type="Proteomes" id="UP001153069">
    <property type="component" value="Unassembled WGS sequence"/>
</dbReference>
<sequence>MAAAEPLPSPEEVLVALSAMLGMHSLKEEDISQLQQNCALDWSSIPWEPCCATNGGCKHDDDSEQQDEDHDVDFSSFPSLSMVREQFDATVGNRQDVEAHVSNLLSRPILVSNATSSCETLLEGADDVTNELGEFIVSKVSEVPTLMLQNFFNSFTTLMNSRLRAYASFLARHGLSLLENSPTGAAAAADKVDEGIVGVEQKLETMLEIGRRVSTNSVATSFRANKEQAKSIVDETGTLQLSMPLVMDASIDISLPRPSGGHHELVTVSFRANGNITGVFAKSTKGTTQLRAVQVDLDMKELLRSMIAEASSVISSIVDMTIAIYSNSLLAGFDELKDLKDAPRSPVPEDSSRKRKAAVVEPDPSPVVQMPTWEAMDESSSSLSPENLVDYILHETDDSVLSPPSQKKKAKVVSHKLPAVPEVTQ</sequence>
<dbReference type="EMBL" id="CAICTM010000162">
    <property type="protein sequence ID" value="CAB9503348.1"/>
    <property type="molecule type" value="Genomic_DNA"/>
</dbReference>
<organism evidence="2 3">
    <name type="scientific">Seminavis robusta</name>
    <dbReference type="NCBI Taxonomy" id="568900"/>
    <lineage>
        <taxon>Eukaryota</taxon>
        <taxon>Sar</taxon>
        <taxon>Stramenopiles</taxon>
        <taxon>Ochrophyta</taxon>
        <taxon>Bacillariophyta</taxon>
        <taxon>Bacillariophyceae</taxon>
        <taxon>Bacillariophycidae</taxon>
        <taxon>Naviculales</taxon>
        <taxon>Naviculaceae</taxon>
        <taxon>Seminavis</taxon>
    </lineage>
</organism>
<reference evidence="2" key="1">
    <citation type="submission" date="2020-06" db="EMBL/GenBank/DDBJ databases">
        <authorList>
            <consortium name="Plant Systems Biology data submission"/>
        </authorList>
    </citation>
    <scope>NUCLEOTIDE SEQUENCE</scope>
    <source>
        <strain evidence="2">D6</strain>
    </source>
</reference>
<protein>
    <submittedName>
        <fullName evidence="2">Uncharacterized protein</fullName>
    </submittedName>
</protein>